<evidence type="ECO:0000313" key="2">
    <source>
        <dbReference type="EMBL" id="KGJ01599.1"/>
    </source>
</evidence>
<accession>A0A099ETL3</accession>
<reference evidence="2 3" key="2">
    <citation type="submission" date="2014-10" db="EMBL/GenBank/DDBJ databases">
        <title>Paracoccus sanguinis sp. nov., isolated from clinical specimens of New York State patients.</title>
        <authorList>
            <person name="Mingle L.A."/>
            <person name="Cole J.A."/>
            <person name="Lapierre P."/>
            <person name="Musser K.A."/>
        </authorList>
    </citation>
    <scope>NUCLEOTIDE SEQUENCE [LARGE SCALE GENOMIC DNA]</scope>
    <source>
        <strain evidence="2 3">JCM 14014</strain>
    </source>
</reference>
<proteinExistence type="predicted"/>
<name>A0A099ETL3_9RHOB</name>
<feature type="region of interest" description="Disordered" evidence="1">
    <location>
        <begin position="167"/>
        <end position="220"/>
    </location>
</feature>
<feature type="compositionally biased region" description="Basic and acidic residues" evidence="1">
    <location>
        <begin position="167"/>
        <end position="177"/>
    </location>
</feature>
<dbReference type="EMBL" id="JRKN01000073">
    <property type="protein sequence ID" value="KGJ01599.1"/>
    <property type="molecule type" value="Genomic_DNA"/>
</dbReference>
<evidence type="ECO:0000256" key="1">
    <source>
        <dbReference type="SAM" id="MobiDB-lite"/>
    </source>
</evidence>
<organism evidence="2 3">
    <name type="scientific">Paracoccus halophilus</name>
    <dbReference type="NCBI Taxonomy" id="376733"/>
    <lineage>
        <taxon>Bacteria</taxon>
        <taxon>Pseudomonadati</taxon>
        <taxon>Pseudomonadota</taxon>
        <taxon>Alphaproteobacteria</taxon>
        <taxon>Rhodobacterales</taxon>
        <taxon>Paracoccaceae</taxon>
        <taxon>Paracoccus</taxon>
    </lineage>
</organism>
<evidence type="ECO:0000313" key="3">
    <source>
        <dbReference type="Proteomes" id="UP000029846"/>
    </source>
</evidence>
<gene>
    <name evidence="2" type="ORF">IT41_19745</name>
</gene>
<sequence length="220" mass="25060">MLNIDRPDLTIWTGRAWRRETGKIRLAVRIGHAVHTVIFQRIRQLGTHRIIGIRHEYAFAQWRGRAICVLPRPRRFRWQVDAVLSIHRPQLIVALLSTWSLAAAFVFLEDFIATSFYCIPITRRSNPATSDFLRSFQTASSGIKGLIRRFNSTFDLAPPKEAFEQIPQDRDESHSIDDGVNIVPSGDIPRQRYSVGDLTTNRAGGCNQKPGLDPDIDPYP</sequence>
<comment type="caution">
    <text evidence="2">The sequence shown here is derived from an EMBL/GenBank/DDBJ whole genome shotgun (WGS) entry which is preliminary data.</text>
</comment>
<protein>
    <submittedName>
        <fullName evidence="2">Uncharacterized protein</fullName>
    </submittedName>
</protein>
<reference evidence="2 3" key="1">
    <citation type="submission" date="2014-09" db="EMBL/GenBank/DDBJ databases">
        <authorList>
            <person name="McGinnis J.M."/>
            <person name="Wolfgang W.J."/>
        </authorList>
    </citation>
    <scope>NUCLEOTIDE SEQUENCE [LARGE SCALE GENOMIC DNA]</scope>
    <source>
        <strain evidence="2 3">JCM 14014</strain>
    </source>
</reference>
<dbReference type="Proteomes" id="UP000029846">
    <property type="component" value="Unassembled WGS sequence"/>
</dbReference>
<dbReference type="AlphaFoldDB" id="A0A099ETL3"/>
<keyword evidence="3" id="KW-1185">Reference proteome</keyword>